<evidence type="ECO:0000313" key="3">
    <source>
        <dbReference type="Proteomes" id="UP000009134"/>
    </source>
</evidence>
<reference evidence="3" key="1">
    <citation type="submission" date="2006-01" db="EMBL/GenBank/DDBJ databases">
        <title>Complete sequence of Novosphingobium aromaticivorans DSM 12444.</title>
        <authorList>
            <consortium name="US DOE Joint Genome Institute"/>
            <person name="Copeland A."/>
            <person name="Lucas S."/>
            <person name="Lapidus A."/>
            <person name="Barry K."/>
            <person name="Detter J.C."/>
            <person name="Glavina T."/>
            <person name="Hammon N."/>
            <person name="Israni S."/>
            <person name="Pitluck S."/>
            <person name="Chain P."/>
            <person name="Malfatti S."/>
            <person name="Shin M."/>
            <person name="Vergez L."/>
            <person name="Schmutz J."/>
            <person name="Larimer F."/>
            <person name="Land M."/>
            <person name="Kyrpides N."/>
            <person name="Ivanova N."/>
            <person name="Fredrickson J."/>
            <person name="Balkwill D."/>
            <person name="Romine M.F."/>
            <person name="Richardson P."/>
        </authorList>
    </citation>
    <scope>NUCLEOTIDE SEQUENCE [LARGE SCALE GENOMIC DNA]</scope>
    <source>
        <strain evidence="3">ATCC 700278 / DSM 12444 / CCUG 56034 / CIP 105152 / NBRC 16084 / F199</strain>
    </source>
</reference>
<dbReference type="EMBL" id="CP000248">
    <property type="protein sequence ID" value="ABD26606.1"/>
    <property type="molecule type" value="Genomic_DNA"/>
</dbReference>
<dbReference type="Proteomes" id="UP000009134">
    <property type="component" value="Chromosome"/>
</dbReference>
<evidence type="ECO:0000313" key="2">
    <source>
        <dbReference type="EMBL" id="ABD26606.1"/>
    </source>
</evidence>
<proteinExistence type="predicted"/>
<dbReference type="InterPro" id="IPR039555">
    <property type="entry name" value="TraF/TrbB"/>
</dbReference>
<sequence>MSKKKRLLSWLCGALLLTSLSVVSSAPAQAAAGPGRCTGKFVNPITDICWSCLFPISIGGLKIWPSSRPDPSNPALPVCLCGLRPGIAMGFWEPVRLADVSMKPWCFVNLGGMKLDPGFDIGFKSMAGPSAVGGATQYNSQWHVHWYAYWFYCERPKTPEQNSPSPAPAASATSQLDAITATLRELKAKAILEPTPANVTAYIRFQRAQLDRASLFSDVWQRAIWQDPELDYTLQRPVSTLGKRQWQDSRSAERNAAMAQLSERYGLFYFFAQSCGACEVMSPIVQSVASTWHIAVRAISTDGGPSRHFPNYTVETNQRSRMGLEPKITPAVVLWDAQTGRPIPIGYGVMSADELQDRIYLLTSKEAGRDY</sequence>
<dbReference type="SUPFAM" id="SSF52833">
    <property type="entry name" value="Thioredoxin-like"/>
    <property type="match status" value="1"/>
</dbReference>
<dbReference type="KEGG" id="nar:Saro_2167"/>
<dbReference type="Pfam" id="PF13728">
    <property type="entry name" value="TraF"/>
    <property type="match status" value="1"/>
</dbReference>
<protein>
    <recommendedName>
        <fullName evidence="4">Conjugal transfer protein TraF</fullName>
    </recommendedName>
</protein>
<accession>Q2G6B7</accession>
<organism evidence="2 3">
    <name type="scientific">Novosphingobium aromaticivorans (strain ATCC 700278 / DSM 12444 / CCUG 56034 / CIP 105152 / NBRC 16084 / F199)</name>
    <dbReference type="NCBI Taxonomy" id="279238"/>
    <lineage>
        <taxon>Bacteria</taxon>
        <taxon>Pseudomonadati</taxon>
        <taxon>Pseudomonadota</taxon>
        <taxon>Alphaproteobacteria</taxon>
        <taxon>Sphingomonadales</taxon>
        <taxon>Sphingomonadaceae</taxon>
        <taxon>Novosphingobium</taxon>
    </lineage>
</organism>
<evidence type="ECO:0008006" key="4">
    <source>
        <dbReference type="Google" id="ProtNLM"/>
    </source>
</evidence>
<gene>
    <name evidence="2" type="ordered locus">Saro_2167</name>
</gene>
<keyword evidence="3" id="KW-1185">Reference proteome</keyword>
<dbReference type="STRING" id="279238.Saro_2167"/>
<dbReference type="HOGENOM" id="CLU_745633_0_0_5"/>
<evidence type="ECO:0000256" key="1">
    <source>
        <dbReference type="SAM" id="SignalP"/>
    </source>
</evidence>
<dbReference type="InterPro" id="IPR036249">
    <property type="entry name" value="Thioredoxin-like_sf"/>
</dbReference>
<dbReference type="eggNOG" id="COG0526">
    <property type="taxonomic scope" value="Bacteria"/>
</dbReference>
<feature type="chain" id="PRO_5004208361" description="Conjugal transfer protein TraF" evidence="1">
    <location>
        <begin position="31"/>
        <end position="371"/>
    </location>
</feature>
<keyword evidence="1" id="KW-0732">Signal</keyword>
<dbReference type="AlphaFoldDB" id="Q2G6B7"/>
<name>Q2G6B7_NOVAD</name>
<feature type="signal peptide" evidence="1">
    <location>
        <begin position="1"/>
        <end position="30"/>
    </location>
</feature>
<dbReference type="RefSeq" id="WP_011445815.1">
    <property type="nucleotide sequence ID" value="NC_007794.1"/>
</dbReference>